<reference evidence="3" key="2">
    <citation type="submission" date="2016-08" db="EMBL/GenBank/DDBJ databases">
        <authorList>
            <person name="Varghese N."/>
            <person name="Submissions Spin"/>
        </authorList>
    </citation>
    <scope>NUCLEOTIDE SEQUENCE [LARGE SCALE GENOMIC DNA]</scope>
    <source>
        <strain evidence="3">P1-7</strain>
    </source>
</reference>
<dbReference type="Proteomes" id="UP000565576">
    <property type="component" value="Unassembled WGS sequence"/>
</dbReference>
<gene>
    <name evidence="2" type="ORF">GA0061101_1631</name>
    <name evidence="1" type="ORF">GGD46_006872</name>
</gene>
<dbReference type="EMBL" id="JACHBG010000045">
    <property type="protein sequence ID" value="MBB6489543.1"/>
    <property type="molecule type" value="Genomic_DNA"/>
</dbReference>
<dbReference type="AlphaFoldDB" id="A0A1C3XMB4"/>
<name>A0A1C3XMB4_9HYPH</name>
<organism evidence="2 3">
    <name type="scientific">Rhizobium lusitanum</name>
    <dbReference type="NCBI Taxonomy" id="293958"/>
    <lineage>
        <taxon>Bacteria</taxon>
        <taxon>Pseudomonadati</taxon>
        <taxon>Pseudomonadota</taxon>
        <taxon>Alphaproteobacteria</taxon>
        <taxon>Hyphomicrobiales</taxon>
        <taxon>Rhizobiaceae</taxon>
        <taxon>Rhizobium/Agrobacterium group</taxon>
        <taxon>Rhizobium</taxon>
    </lineage>
</organism>
<dbReference type="Proteomes" id="UP000199205">
    <property type="component" value="Unassembled WGS sequence"/>
</dbReference>
<dbReference type="EMBL" id="FMAF01000063">
    <property type="protein sequence ID" value="SCB53134.1"/>
    <property type="molecule type" value="Genomic_DNA"/>
</dbReference>
<evidence type="ECO:0000313" key="2">
    <source>
        <dbReference type="EMBL" id="SCB53134.1"/>
    </source>
</evidence>
<evidence type="ECO:0000313" key="4">
    <source>
        <dbReference type="Proteomes" id="UP000565576"/>
    </source>
</evidence>
<accession>A0A1C3XMB4</accession>
<reference evidence="1 4" key="3">
    <citation type="submission" date="2020-08" db="EMBL/GenBank/DDBJ databases">
        <title>Genomic Encyclopedia of Type Strains, Phase IV (KMG-V): Genome sequencing to study the core and pangenomes of soil and plant-associated prokaryotes.</title>
        <authorList>
            <person name="Whitman W."/>
        </authorList>
    </citation>
    <scope>NUCLEOTIDE SEQUENCE [LARGE SCALE GENOMIC DNA]</scope>
    <source>
        <strain evidence="1 4">SEMIA 4060</strain>
    </source>
</reference>
<evidence type="ECO:0000313" key="3">
    <source>
        <dbReference type="Proteomes" id="UP000199205"/>
    </source>
</evidence>
<proteinExistence type="predicted"/>
<protein>
    <submittedName>
        <fullName evidence="2">Uncharacterized protein</fullName>
    </submittedName>
</protein>
<evidence type="ECO:0000313" key="1">
    <source>
        <dbReference type="EMBL" id="MBB6489543.1"/>
    </source>
</evidence>
<reference evidence="2" key="1">
    <citation type="submission" date="2016-08" db="EMBL/GenBank/DDBJ databases">
        <authorList>
            <person name="Seilhamer J.J."/>
        </authorList>
    </citation>
    <scope>NUCLEOTIDE SEQUENCE [LARGE SCALE GENOMIC DNA]</scope>
    <source>
        <strain evidence="2">P1-7</strain>
    </source>
</reference>
<sequence>MPPKGATSDDMRPVLMPTMRLGHAPDAFEVRGVEIGGEAVDRIVGFPNHLLRVIITDDRRQRTERLFLRDPHRTDDVGDDGRLKKCSLRADPTTAAANHRPFFDSVIDMRFDLFQSIIVD</sequence>